<dbReference type="Proteomes" id="UP001141327">
    <property type="component" value="Unassembled WGS sequence"/>
</dbReference>
<keyword evidence="4" id="KW-1185">Reference proteome</keyword>
<reference evidence="3" key="1">
    <citation type="journal article" date="2022" name="bioRxiv">
        <title>Genomics of Preaxostyla Flagellates Illuminates Evolutionary Transitions and the Path Towards Mitochondrial Loss.</title>
        <authorList>
            <person name="Novak L.V.F."/>
            <person name="Treitli S.C."/>
            <person name="Pyrih J."/>
            <person name="Halakuc P."/>
            <person name="Pipaliya S.V."/>
            <person name="Vacek V."/>
            <person name="Brzon O."/>
            <person name="Soukal P."/>
            <person name="Eme L."/>
            <person name="Dacks J.B."/>
            <person name="Karnkowska A."/>
            <person name="Elias M."/>
            <person name="Hampl V."/>
        </authorList>
    </citation>
    <scope>NUCLEOTIDE SEQUENCE</scope>
    <source>
        <strain evidence="3">RCP-MX</strain>
    </source>
</reference>
<proteinExistence type="predicted"/>
<feature type="coiled-coil region" evidence="1">
    <location>
        <begin position="67"/>
        <end position="101"/>
    </location>
</feature>
<evidence type="ECO:0000256" key="1">
    <source>
        <dbReference type="SAM" id="Coils"/>
    </source>
</evidence>
<feature type="coiled-coil region" evidence="1">
    <location>
        <begin position="146"/>
        <end position="191"/>
    </location>
</feature>
<feature type="region of interest" description="Disordered" evidence="2">
    <location>
        <begin position="357"/>
        <end position="423"/>
    </location>
</feature>
<name>A0ABQ8UV79_9EUKA</name>
<evidence type="ECO:0000256" key="2">
    <source>
        <dbReference type="SAM" id="MobiDB-lite"/>
    </source>
</evidence>
<protein>
    <recommendedName>
        <fullName evidence="5">SWI5-dependent HO expression protein 3</fullName>
    </recommendedName>
</protein>
<evidence type="ECO:0008006" key="5">
    <source>
        <dbReference type="Google" id="ProtNLM"/>
    </source>
</evidence>
<gene>
    <name evidence="3" type="ORF">PAPYR_238</name>
</gene>
<keyword evidence="1" id="KW-0175">Coiled coil</keyword>
<organism evidence="3 4">
    <name type="scientific">Paratrimastix pyriformis</name>
    <dbReference type="NCBI Taxonomy" id="342808"/>
    <lineage>
        <taxon>Eukaryota</taxon>
        <taxon>Metamonada</taxon>
        <taxon>Preaxostyla</taxon>
        <taxon>Paratrimastigidae</taxon>
        <taxon>Paratrimastix</taxon>
    </lineage>
</organism>
<sequence length="423" mass="46088">MADSPAQQRLARLQTIVTAARSNPTPPPAPPATPHPESSPASTPKPTPTPIASSTAGSSLYHLQQQIQGQNQTIQTLEGALAQLRDHLVSLQADFESEEKTTQALNSSFAKSFAQKVEERFGKVEVLLSSHKDQLALFQSTATQQLKALEGRLNTATTRLEQEQAERRQQAAEHQKRLDALTAIVETLRLQIPDVKAATERQQTLVREIATKELTAVHDQIDQEIATTRARTAEYVHQMEEGIAFIRDGKSEWLRMFEYKLAPFKLRHEEQAKAIEDLGAQIADLGGRLDQFNTGLTAAISQREEDQKQVMHIMQQERKIREHTEDQITILLEKMVVPPGEAVGGAQATPAVAVSPAVPKSANSPTLAALRPPSRPTSARTPMRRGAEGVVIPKLPTSGALAPPAPPAASARTEESGEPFATS</sequence>
<evidence type="ECO:0000313" key="3">
    <source>
        <dbReference type="EMBL" id="KAJ4463002.1"/>
    </source>
</evidence>
<comment type="caution">
    <text evidence="3">The sequence shown here is derived from an EMBL/GenBank/DDBJ whole genome shotgun (WGS) entry which is preliminary data.</text>
</comment>
<accession>A0ABQ8UV79</accession>
<feature type="compositionally biased region" description="Pro residues" evidence="2">
    <location>
        <begin position="24"/>
        <end position="34"/>
    </location>
</feature>
<feature type="region of interest" description="Disordered" evidence="2">
    <location>
        <begin position="15"/>
        <end position="56"/>
    </location>
</feature>
<evidence type="ECO:0000313" key="4">
    <source>
        <dbReference type="Proteomes" id="UP001141327"/>
    </source>
</evidence>
<dbReference type="EMBL" id="JAPMOS010000001">
    <property type="protein sequence ID" value="KAJ4463002.1"/>
    <property type="molecule type" value="Genomic_DNA"/>
</dbReference>